<dbReference type="KEGG" id="tva:4760584"/>
<dbReference type="AlphaFoldDB" id="A2EX85"/>
<keyword evidence="4" id="KW-1185">Reference proteome</keyword>
<gene>
    <name evidence="3" type="ORF">TVAG_466040</name>
</gene>
<organism evidence="3 4">
    <name type="scientific">Trichomonas vaginalis (strain ATCC PRA-98 / G3)</name>
    <dbReference type="NCBI Taxonomy" id="412133"/>
    <lineage>
        <taxon>Eukaryota</taxon>
        <taxon>Metamonada</taxon>
        <taxon>Parabasalia</taxon>
        <taxon>Trichomonadida</taxon>
        <taxon>Trichomonadidae</taxon>
        <taxon>Trichomonas</taxon>
    </lineage>
</organism>
<sequence length="462" mass="53683">MDHKTYNDLMDLCSGINDAFVSLFSLATYDEREIELLYQEIKSKILEPKIMYRAQIISLIYEITQNRDKYCSSYQFLIDKINGENRYSVETYNENFLNKLSPFQRAIINDDLHSLIDLTAMEESNLCQQPQSRLSWNFLNREQFGEILLVWCCMYGAENCFKYLRTEFKYEITRRCLQKSFLGGNADIMHECLKSQMPDDMCMSYAIESYRIDFVLYLMSTFNIRIPLSVCSKFYFFQGFFIYLDQTKNFKNSFQDIMLINFPPLYDYLISHGANVNTHYSEYKSIISGIIQNNYYETAKLFIAKGVRINVDIAYKRSLLYSAVEDNNIEMTKFLIANGAKINREVASGNILHLAVRYNLEEMTEILLLNGANPRIKDFGGKIALSLAIENNNKDISELLILHGSDVNFKDYNKKSLIHYAIEIGNQDLVELLVSHSANINAKDNQNNTALHYAVKMAIKIF</sequence>
<dbReference type="Gene3D" id="1.25.40.20">
    <property type="entry name" value="Ankyrin repeat-containing domain"/>
    <property type="match status" value="1"/>
</dbReference>
<dbReference type="OrthoDB" id="539213at2759"/>
<dbReference type="EMBL" id="DS113526">
    <property type="protein sequence ID" value="EAY02744.1"/>
    <property type="molecule type" value="Genomic_DNA"/>
</dbReference>
<evidence type="ECO:0000256" key="1">
    <source>
        <dbReference type="PROSITE-ProRule" id="PRU00023"/>
    </source>
</evidence>
<dbReference type="Pfam" id="PF11929">
    <property type="entry name" value="DUF3447"/>
    <property type="match status" value="1"/>
</dbReference>
<dbReference type="Proteomes" id="UP000001542">
    <property type="component" value="Unassembled WGS sequence"/>
</dbReference>
<feature type="domain" description="DUF3447" evidence="2">
    <location>
        <begin position="168"/>
        <end position="243"/>
    </location>
</feature>
<evidence type="ECO:0000313" key="4">
    <source>
        <dbReference type="Proteomes" id="UP000001542"/>
    </source>
</evidence>
<accession>A2EX85</accession>
<dbReference type="PANTHER" id="PTHR24182:SF13">
    <property type="entry name" value="LD18443P"/>
    <property type="match status" value="1"/>
</dbReference>
<protein>
    <recommendedName>
        <fullName evidence="2">DUF3447 domain-containing protein</fullName>
    </recommendedName>
</protein>
<keyword evidence="1" id="KW-0040">ANK repeat</keyword>
<dbReference type="InterPro" id="IPR002110">
    <property type="entry name" value="Ankyrin_rpt"/>
</dbReference>
<dbReference type="PANTHER" id="PTHR24182">
    <property type="entry name" value="ANKYRIN REPEAT AND SOCS BOX CONTAINING 4"/>
    <property type="match status" value="1"/>
</dbReference>
<proteinExistence type="predicted"/>
<dbReference type="SMART" id="SM00248">
    <property type="entry name" value="ANK"/>
    <property type="match status" value="7"/>
</dbReference>
<dbReference type="STRING" id="5722.A2EX85"/>
<dbReference type="InterPro" id="IPR036770">
    <property type="entry name" value="Ankyrin_rpt-contain_sf"/>
</dbReference>
<reference evidence="3" key="2">
    <citation type="journal article" date="2007" name="Science">
        <title>Draft genome sequence of the sexually transmitted pathogen Trichomonas vaginalis.</title>
        <authorList>
            <person name="Carlton J.M."/>
            <person name="Hirt R.P."/>
            <person name="Silva J.C."/>
            <person name="Delcher A.L."/>
            <person name="Schatz M."/>
            <person name="Zhao Q."/>
            <person name="Wortman J.R."/>
            <person name="Bidwell S.L."/>
            <person name="Alsmark U.C.M."/>
            <person name="Besteiro S."/>
            <person name="Sicheritz-Ponten T."/>
            <person name="Noel C.J."/>
            <person name="Dacks J.B."/>
            <person name="Foster P.G."/>
            <person name="Simillion C."/>
            <person name="Van de Peer Y."/>
            <person name="Miranda-Saavedra D."/>
            <person name="Barton G.J."/>
            <person name="Westrop G.D."/>
            <person name="Mueller S."/>
            <person name="Dessi D."/>
            <person name="Fiori P.L."/>
            <person name="Ren Q."/>
            <person name="Paulsen I."/>
            <person name="Zhang H."/>
            <person name="Bastida-Corcuera F.D."/>
            <person name="Simoes-Barbosa A."/>
            <person name="Brown M.T."/>
            <person name="Hayes R.D."/>
            <person name="Mukherjee M."/>
            <person name="Okumura C.Y."/>
            <person name="Schneider R."/>
            <person name="Smith A.J."/>
            <person name="Vanacova S."/>
            <person name="Villalvazo M."/>
            <person name="Haas B.J."/>
            <person name="Pertea M."/>
            <person name="Feldblyum T.V."/>
            <person name="Utterback T.R."/>
            <person name="Shu C.L."/>
            <person name="Osoegawa K."/>
            <person name="de Jong P.J."/>
            <person name="Hrdy I."/>
            <person name="Horvathova L."/>
            <person name="Zubacova Z."/>
            <person name="Dolezal P."/>
            <person name="Malik S.B."/>
            <person name="Logsdon J.M. Jr."/>
            <person name="Henze K."/>
            <person name="Gupta A."/>
            <person name="Wang C.C."/>
            <person name="Dunne R.L."/>
            <person name="Upcroft J.A."/>
            <person name="Upcroft P."/>
            <person name="White O."/>
            <person name="Salzberg S.L."/>
            <person name="Tang P."/>
            <person name="Chiu C.-H."/>
            <person name="Lee Y.-S."/>
            <person name="Embley T.M."/>
            <person name="Coombs G.H."/>
            <person name="Mottram J.C."/>
            <person name="Tachezy J."/>
            <person name="Fraser-Liggett C.M."/>
            <person name="Johnson P.J."/>
        </authorList>
    </citation>
    <scope>NUCLEOTIDE SEQUENCE [LARGE SCALE GENOMIC DNA]</scope>
    <source>
        <strain evidence="3">G3</strain>
    </source>
</reference>
<dbReference type="PROSITE" id="PS50297">
    <property type="entry name" value="ANK_REP_REGION"/>
    <property type="match status" value="2"/>
</dbReference>
<dbReference type="InParanoid" id="A2EX85"/>
<reference evidence="3" key="1">
    <citation type="submission" date="2006-10" db="EMBL/GenBank/DDBJ databases">
        <authorList>
            <person name="Amadeo P."/>
            <person name="Zhao Q."/>
            <person name="Wortman J."/>
            <person name="Fraser-Liggett C."/>
            <person name="Carlton J."/>
        </authorList>
    </citation>
    <scope>NUCLEOTIDE SEQUENCE</scope>
    <source>
        <strain evidence="3">G3</strain>
    </source>
</reference>
<evidence type="ECO:0000259" key="2">
    <source>
        <dbReference type="Pfam" id="PF11929"/>
    </source>
</evidence>
<evidence type="ECO:0000313" key="3">
    <source>
        <dbReference type="EMBL" id="EAY02744.1"/>
    </source>
</evidence>
<feature type="repeat" description="ANK" evidence="1">
    <location>
        <begin position="347"/>
        <end position="379"/>
    </location>
</feature>
<dbReference type="RefSeq" id="XP_001314967.1">
    <property type="nucleotide sequence ID" value="XM_001314932.1"/>
</dbReference>
<dbReference type="SUPFAM" id="SSF48403">
    <property type="entry name" value="Ankyrin repeat"/>
    <property type="match status" value="2"/>
</dbReference>
<dbReference type="PROSITE" id="PS50088">
    <property type="entry name" value="ANK_REPEAT"/>
    <property type="match status" value="3"/>
</dbReference>
<dbReference type="VEuPathDB" id="TrichDB:TVAGG3_0503320"/>
<feature type="repeat" description="ANK" evidence="1">
    <location>
        <begin position="380"/>
        <end position="412"/>
    </location>
</feature>
<dbReference type="Pfam" id="PF12796">
    <property type="entry name" value="Ank_2"/>
    <property type="match status" value="2"/>
</dbReference>
<dbReference type="eggNOG" id="KOG1082">
    <property type="taxonomic scope" value="Eukaryota"/>
</dbReference>
<dbReference type="InterPro" id="IPR020683">
    <property type="entry name" value="DUF3447"/>
</dbReference>
<feature type="repeat" description="ANK" evidence="1">
    <location>
        <begin position="413"/>
        <end position="445"/>
    </location>
</feature>
<name>A2EX85_TRIV3</name>